<dbReference type="GO" id="GO:0051205">
    <property type="term" value="P:protein insertion into membrane"/>
    <property type="evidence" value="ECO:0007669"/>
    <property type="project" value="TreeGrafter"/>
</dbReference>
<keyword evidence="4 9" id="KW-0812">Transmembrane</keyword>
<evidence type="ECO:0000256" key="6">
    <source>
        <dbReference type="ARBA" id="ARBA00022989"/>
    </source>
</evidence>
<keyword evidence="8" id="KW-0143">Chaperone</keyword>
<gene>
    <name evidence="12" type="ORF">A3H26_02370</name>
</gene>
<dbReference type="PANTHER" id="PTHR12428:SF65">
    <property type="entry name" value="CYTOCHROME C OXIDASE ASSEMBLY PROTEIN COX18, MITOCHONDRIAL"/>
    <property type="match status" value="1"/>
</dbReference>
<dbReference type="GO" id="GO:0032977">
    <property type="term" value="F:membrane insertase activity"/>
    <property type="evidence" value="ECO:0007669"/>
    <property type="project" value="InterPro"/>
</dbReference>
<evidence type="ECO:0000256" key="8">
    <source>
        <dbReference type="ARBA" id="ARBA00023186"/>
    </source>
</evidence>
<feature type="domain" description="Membrane insertase YidC/Oxa/ALB C-terminal" evidence="11">
    <location>
        <begin position="31"/>
        <end position="244"/>
    </location>
</feature>
<reference evidence="12 13" key="1">
    <citation type="journal article" date="2016" name="Nat. Commun.">
        <title>Thousands of microbial genomes shed light on interconnected biogeochemical processes in an aquifer system.</title>
        <authorList>
            <person name="Anantharaman K."/>
            <person name="Brown C.T."/>
            <person name="Hug L.A."/>
            <person name="Sharon I."/>
            <person name="Castelle C.J."/>
            <person name="Probst A.J."/>
            <person name="Thomas B.C."/>
            <person name="Singh A."/>
            <person name="Wilkins M.J."/>
            <person name="Karaoz U."/>
            <person name="Brodie E.L."/>
            <person name="Williams K.H."/>
            <person name="Hubbard S.S."/>
            <person name="Banfield J.F."/>
        </authorList>
    </citation>
    <scope>NUCLEOTIDE SEQUENCE [LARGE SCALE GENOMIC DNA]</scope>
</reference>
<evidence type="ECO:0000256" key="10">
    <source>
        <dbReference type="SAM" id="Phobius"/>
    </source>
</evidence>
<evidence type="ECO:0000256" key="7">
    <source>
        <dbReference type="ARBA" id="ARBA00023136"/>
    </source>
</evidence>
<feature type="transmembrane region" description="Helical" evidence="10">
    <location>
        <begin position="226"/>
        <end position="247"/>
    </location>
</feature>
<dbReference type="NCBIfam" id="TIGR03592">
    <property type="entry name" value="yidC_oxa1_cterm"/>
    <property type="match status" value="1"/>
</dbReference>
<dbReference type="Proteomes" id="UP000177763">
    <property type="component" value="Unassembled WGS sequence"/>
</dbReference>
<keyword evidence="5" id="KW-0653">Protein transport</keyword>
<comment type="caution">
    <text evidence="12">The sequence shown here is derived from an EMBL/GenBank/DDBJ whole genome shotgun (WGS) entry which is preliminary data.</text>
</comment>
<dbReference type="InterPro" id="IPR028055">
    <property type="entry name" value="YidC/Oxa/ALB_C"/>
</dbReference>
<evidence type="ECO:0000256" key="5">
    <source>
        <dbReference type="ARBA" id="ARBA00022927"/>
    </source>
</evidence>
<dbReference type="EMBL" id="MEVN01000020">
    <property type="protein sequence ID" value="OGC57151.1"/>
    <property type="molecule type" value="Genomic_DNA"/>
</dbReference>
<proteinExistence type="inferred from homology"/>
<dbReference type="CDD" id="cd20070">
    <property type="entry name" value="5TM_YidC_Alb3"/>
    <property type="match status" value="1"/>
</dbReference>
<evidence type="ECO:0000256" key="2">
    <source>
        <dbReference type="ARBA" id="ARBA00022448"/>
    </source>
</evidence>
<feature type="transmembrane region" description="Helical" evidence="10">
    <location>
        <begin position="7"/>
        <end position="24"/>
    </location>
</feature>
<dbReference type="STRING" id="1802630.A3H26_02370"/>
<sequence>MPVISQIWHTLLVTPIFNLLMVLYKYSGSLGFSIIILTIIIRAILIPLVLPSLKNMKKQRDLQPELDKIKQKYKYDKKKQAEMQMELFKKHGLNPASGCLSQVWMIVILIALYNVINTFAIGVTTQHINDLLYFGFLKLDLKETVNTTFFYLNLAKPDPFYILAVLSGIFQFFSSKMMAPYVEAGESAALKTKDKSDDIAYNMQEQMLYLMPLMTVIIGLKLPAGAVLYILVTTIFSLVQQYFVSGWGGLTPWIKKIAVYGKKAR</sequence>
<dbReference type="PANTHER" id="PTHR12428">
    <property type="entry name" value="OXA1"/>
    <property type="match status" value="1"/>
</dbReference>
<dbReference type="InterPro" id="IPR001708">
    <property type="entry name" value="YidC/ALB3/OXA1/COX18"/>
</dbReference>
<name>A0A1F4VIX5_UNCKA</name>
<comment type="subcellular location">
    <subcellularLocation>
        <location evidence="1">Cell membrane</location>
        <topology evidence="1">Multi-pass membrane protein</topology>
    </subcellularLocation>
    <subcellularLocation>
        <location evidence="9">Membrane</location>
        <topology evidence="9">Multi-pass membrane protein</topology>
    </subcellularLocation>
</comment>
<evidence type="ECO:0000256" key="1">
    <source>
        <dbReference type="ARBA" id="ARBA00004651"/>
    </source>
</evidence>
<dbReference type="InterPro" id="IPR047196">
    <property type="entry name" value="YidC_ALB_C"/>
</dbReference>
<dbReference type="GO" id="GO:0005886">
    <property type="term" value="C:plasma membrane"/>
    <property type="evidence" value="ECO:0007669"/>
    <property type="project" value="UniProtKB-SubCell"/>
</dbReference>
<keyword evidence="6 10" id="KW-1133">Transmembrane helix</keyword>
<dbReference type="AlphaFoldDB" id="A0A1F4VIX5"/>
<evidence type="ECO:0000313" key="13">
    <source>
        <dbReference type="Proteomes" id="UP000177763"/>
    </source>
</evidence>
<dbReference type="Pfam" id="PF02096">
    <property type="entry name" value="60KD_IMP"/>
    <property type="match status" value="1"/>
</dbReference>
<comment type="similarity">
    <text evidence="9">Belongs to the OXA1/ALB3/YidC family.</text>
</comment>
<evidence type="ECO:0000256" key="3">
    <source>
        <dbReference type="ARBA" id="ARBA00022475"/>
    </source>
</evidence>
<protein>
    <recommendedName>
        <fullName evidence="11">Membrane insertase YidC/Oxa/ALB C-terminal domain-containing protein</fullName>
    </recommendedName>
</protein>
<accession>A0A1F4VIX5</accession>
<evidence type="ECO:0000313" key="12">
    <source>
        <dbReference type="EMBL" id="OGC57151.1"/>
    </source>
</evidence>
<keyword evidence="2" id="KW-0813">Transport</keyword>
<dbReference type="GO" id="GO:0015031">
    <property type="term" value="P:protein transport"/>
    <property type="evidence" value="ECO:0007669"/>
    <property type="project" value="UniProtKB-KW"/>
</dbReference>
<evidence type="ECO:0000256" key="9">
    <source>
        <dbReference type="RuleBase" id="RU003945"/>
    </source>
</evidence>
<keyword evidence="3" id="KW-1003">Cell membrane</keyword>
<evidence type="ECO:0000259" key="11">
    <source>
        <dbReference type="Pfam" id="PF02096"/>
    </source>
</evidence>
<dbReference type="PRINTS" id="PR01900">
    <property type="entry name" value="YIDCPROTEIN"/>
</dbReference>
<organism evidence="12 13">
    <name type="scientific">candidate division WWE3 bacterium RIFCSPLOWO2_12_FULL_36_10</name>
    <dbReference type="NCBI Taxonomy" id="1802630"/>
    <lineage>
        <taxon>Bacteria</taxon>
        <taxon>Katanobacteria</taxon>
    </lineage>
</organism>
<keyword evidence="7 10" id="KW-0472">Membrane</keyword>
<evidence type="ECO:0000256" key="4">
    <source>
        <dbReference type="ARBA" id="ARBA00022692"/>
    </source>
</evidence>
<feature type="transmembrane region" description="Helical" evidence="10">
    <location>
        <begin position="30"/>
        <end position="50"/>
    </location>
</feature>